<dbReference type="GO" id="GO:0019646">
    <property type="term" value="P:aerobic electron transport chain"/>
    <property type="evidence" value="ECO:0007669"/>
    <property type="project" value="TreeGrafter"/>
</dbReference>
<evidence type="ECO:0000256" key="11">
    <source>
        <dbReference type="ARBA" id="ARBA00023136"/>
    </source>
</evidence>
<dbReference type="NCBIfam" id="TIGR00203">
    <property type="entry name" value="cydB"/>
    <property type="match status" value="1"/>
</dbReference>
<evidence type="ECO:0000256" key="8">
    <source>
        <dbReference type="ARBA" id="ARBA00022982"/>
    </source>
</evidence>
<proteinExistence type="inferred from homology"/>
<keyword evidence="7" id="KW-0479">Metal-binding</keyword>
<dbReference type="STRING" id="458.Lrub_2728"/>
<evidence type="ECO:0000256" key="4">
    <source>
        <dbReference type="ARBA" id="ARBA00022475"/>
    </source>
</evidence>
<evidence type="ECO:0000256" key="7">
    <source>
        <dbReference type="ARBA" id="ARBA00022723"/>
    </source>
</evidence>
<keyword evidence="9 12" id="KW-1133">Transmembrane helix</keyword>
<feature type="transmembrane region" description="Helical" evidence="12">
    <location>
        <begin position="334"/>
        <end position="358"/>
    </location>
</feature>
<keyword evidence="4" id="KW-1003">Cell membrane</keyword>
<dbReference type="AlphaFoldDB" id="A0A0W0XMX1"/>
<keyword evidence="11 12" id="KW-0472">Membrane</keyword>
<keyword evidence="6 12" id="KW-0812">Transmembrane</keyword>
<dbReference type="GO" id="GO:0009055">
    <property type="term" value="F:electron transfer activity"/>
    <property type="evidence" value="ECO:0007669"/>
    <property type="project" value="TreeGrafter"/>
</dbReference>
<evidence type="ECO:0000313" key="14">
    <source>
        <dbReference type="Proteomes" id="UP000054608"/>
    </source>
</evidence>
<feature type="transmembrane region" description="Helical" evidence="12">
    <location>
        <begin position="291"/>
        <end position="314"/>
    </location>
</feature>
<comment type="caution">
    <text evidence="13">The sequence shown here is derived from an EMBL/GenBank/DDBJ whole genome shotgun (WGS) entry which is preliminary data.</text>
</comment>
<dbReference type="PANTHER" id="PTHR43141:SF5">
    <property type="entry name" value="CYTOCHROME BD-I UBIQUINOL OXIDASE SUBUNIT 2"/>
    <property type="match status" value="1"/>
</dbReference>
<dbReference type="GO" id="GO:0005886">
    <property type="term" value="C:plasma membrane"/>
    <property type="evidence" value="ECO:0007669"/>
    <property type="project" value="UniProtKB-SubCell"/>
</dbReference>
<evidence type="ECO:0000313" key="13">
    <source>
        <dbReference type="EMBL" id="KTD45931.1"/>
    </source>
</evidence>
<sequence>MPLDYETLRVIWWMLLGVLLIGFAVMDGFDLGVAMWLPWLAKTDMERRVLINSIAPTWEGNQVWFILGGGAIFAAWPALYALSFSGFYMAMLLVLLALILRPVGFKYRSKLNNPVWRNTWDKALFVGGAVPALIFGVAVGNVLQGVPFHYDESLRPFYTGSFFALLNPFALLCGLLSVSMLAMHGAFFLNVKTTGHLQERARKAARVSALLTVVLFVAGGIALYSGVDGYVLTSPVVHDGPSNPFYKTVIKAPAAWFTNYSNYPVTLAVPFLGIAGAIMAFVLASRRVAAFAFSALSLVGVIATVGISMFPFILPSITNPAQSLTVWDSSSSHLTLFIMLVATVVFMPIILLYTAWVYRVLRGKVTEETVTQNRETAY</sequence>
<feature type="transmembrane region" description="Helical" evidence="12">
    <location>
        <begin position="86"/>
        <end position="103"/>
    </location>
</feature>
<dbReference type="PIRSF" id="PIRSF000267">
    <property type="entry name" value="Cyt_oxidse_sub2"/>
    <property type="match status" value="1"/>
</dbReference>
<keyword evidence="13" id="KW-0560">Oxidoreductase</keyword>
<organism evidence="13 14">
    <name type="scientific">Legionella rubrilucens</name>
    <dbReference type="NCBI Taxonomy" id="458"/>
    <lineage>
        <taxon>Bacteria</taxon>
        <taxon>Pseudomonadati</taxon>
        <taxon>Pseudomonadota</taxon>
        <taxon>Gammaproteobacteria</taxon>
        <taxon>Legionellales</taxon>
        <taxon>Legionellaceae</taxon>
        <taxon>Legionella</taxon>
    </lineage>
</organism>
<evidence type="ECO:0000256" key="10">
    <source>
        <dbReference type="ARBA" id="ARBA00023004"/>
    </source>
</evidence>
<feature type="transmembrane region" description="Helical" evidence="12">
    <location>
        <begin position="62"/>
        <end position="80"/>
    </location>
</feature>
<dbReference type="GO" id="GO:0016682">
    <property type="term" value="F:oxidoreductase activity, acting on diphenols and related substances as donors, oxygen as acceptor"/>
    <property type="evidence" value="ECO:0007669"/>
    <property type="project" value="TreeGrafter"/>
</dbReference>
<feature type="transmembrane region" description="Helical" evidence="12">
    <location>
        <begin position="209"/>
        <end position="227"/>
    </location>
</feature>
<dbReference type="InterPro" id="IPR003317">
    <property type="entry name" value="Cyt-d_oxidase_su2"/>
</dbReference>
<comment type="similarity">
    <text evidence="2">Belongs to the cytochrome ubiquinol oxidase subunit 2 family.</text>
</comment>
<evidence type="ECO:0000256" key="5">
    <source>
        <dbReference type="ARBA" id="ARBA00022617"/>
    </source>
</evidence>
<keyword evidence="10" id="KW-0408">Iron</keyword>
<evidence type="ECO:0000256" key="12">
    <source>
        <dbReference type="SAM" id="Phobius"/>
    </source>
</evidence>
<evidence type="ECO:0000256" key="6">
    <source>
        <dbReference type="ARBA" id="ARBA00022692"/>
    </source>
</evidence>
<dbReference type="PANTHER" id="PTHR43141">
    <property type="entry name" value="CYTOCHROME BD2 SUBUNIT II"/>
    <property type="match status" value="1"/>
</dbReference>
<dbReference type="EC" id="1.9.3.-" evidence="13"/>
<evidence type="ECO:0000256" key="2">
    <source>
        <dbReference type="ARBA" id="ARBA00007543"/>
    </source>
</evidence>
<dbReference type="GO" id="GO:0046872">
    <property type="term" value="F:metal ion binding"/>
    <property type="evidence" value="ECO:0007669"/>
    <property type="project" value="UniProtKB-KW"/>
</dbReference>
<evidence type="ECO:0000256" key="3">
    <source>
        <dbReference type="ARBA" id="ARBA00022448"/>
    </source>
</evidence>
<dbReference type="OrthoDB" id="9776710at2"/>
<feature type="transmembrane region" description="Helical" evidence="12">
    <location>
        <begin position="12"/>
        <end position="41"/>
    </location>
</feature>
<feature type="transmembrane region" description="Helical" evidence="12">
    <location>
        <begin position="123"/>
        <end position="143"/>
    </location>
</feature>
<dbReference type="PATRIC" id="fig|458.5.peg.2845"/>
<keyword evidence="8" id="KW-0249">Electron transport</keyword>
<gene>
    <name evidence="13" type="primary">cydB</name>
    <name evidence="13" type="ORF">Lrub_2728</name>
</gene>
<keyword evidence="14" id="KW-1185">Reference proteome</keyword>
<keyword evidence="5" id="KW-0349">Heme</keyword>
<feature type="transmembrane region" description="Helical" evidence="12">
    <location>
        <begin position="263"/>
        <end position="284"/>
    </location>
</feature>
<evidence type="ECO:0000256" key="9">
    <source>
        <dbReference type="ARBA" id="ARBA00022989"/>
    </source>
</evidence>
<dbReference type="EMBL" id="LNYT01000022">
    <property type="protein sequence ID" value="KTD45931.1"/>
    <property type="molecule type" value="Genomic_DNA"/>
</dbReference>
<evidence type="ECO:0000256" key="1">
    <source>
        <dbReference type="ARBA" id="ARBA00004651"/>
    </source>
</evidence>
<accession>A0A0W0XMX1</accession>
<protein>
    <submittedName>
        <fullName evidence="13">Cytochrome d ubiquinol oxidase subunit II</fullName>
        <ecNumber evidence="13">1.9.3.-</ecNumber>
    </submittedName>
</protein>
<name>A0A0W0XMX1_9GAMM</name>
<feature type="transmembrane region" description="Helical" evidence="12">
    <location>
        <begin position="163"/>
        <end position="189"/>
    </location>
</feature>
<dbReference type="Proteomes" id="UP000054608">
    <property type="component" value="Unassembled WGS sequence"/>
</dbReference>
<comment type="subcellular location">
    <subcellularLocation>
        <location evidence="1">Cell membrane</location>
        <topology evidence="1">Multi-pass membrane protein</topology>
    </subcellularLocation>
</comment>
<dbReference type="GO" id="GO:0070069">
    <property type="term" value="C:cytochrome complex"/>
    <property type="evidence" value="ECO:0007669"/>
    <property type="project" value="TreeGrafter"/>
</dbReference>
<dbReference type="Pfam" id="PF02322">
    <property type="entry name" value="Cyt_bd_oxida_II"/>
    <property type="match status" value="1"/>
</dbReference>
<dbReference type="RefSeq" id="WP_058532677.1">
    <property type="nucleotide sequence ID" value="NZ_CAAAIN010000004.1"/>
</dbReference>
<reference evidence="13 14" key="1">
    <citation type="submission" date="2015-11" db="EMBL/GenBank/DDBJ databases">
        <title>Genomic analysis of 38 Legionella species identifies large and diverse effector repertoires.</title>
        <authorList>
            <person name="Burstein D."/>
            <person name="Amaro F."/>
            <person name="Zusman T."/>
            <person name="Lifshitz Z."/>
            <person name="Cohen O."/>
            <person name="Gilbert J.A."/>
            <person name="Pupko T."/>
            <person name="Shuman H.A."/>
            <person name="Segal G."/>
        </authorList>
    </citation>
    <scope>NUCLEOTIDE SEQUENCE [LARGE SCALE GENOMIC DNA]</scope>
    <source>
        <strain evidence="13 14">WA-270A-C2</strain>
    </source>
</reference>
<keyword evidence="3" id="KW-0813">Transport</keyword>